<dbReference type="RefSeq" id="WP_249242503.1">
    <property type="nucleotide sequence ID" value="NZ_CP096649.1"/>
</dbReference>
<comment type="similarity">
    <text evidence="2 9">Belongs to the alanine or glycine:cation symporter (AGCS) (TC 2.A.25) family.</text>
</comment>
<dbReference type="Gene3D" id="1.20.1740.10">
    <property type="entry name" value="Amino acid/polyamine transporter I"/>
    <property type="match status" value="1"/>
</dbReference>
<feature type="transmembrane region" description="Helical" evidence="9">
    <location>
        <begin position="152"/>
        <end position="176"/>
    </location>
</feature>
<feature type="transmembrane region" description="Helical" evidence="9">
    <location>
        <begin position="425"/>
        <end position="444"/>
    </location>
</feature>
<evidence type="ECO:0000313" key="11">
    <source>
        <dbReference type="Proteomes" id="UP000831151"/>
    </source>
</evidence>
<evidence type="ECO:0000256" key="7">
    <source>
        <dbReference type="ARBA" id="ARBA00022989"/>
    </source>
</evidence>
<keyword evidence="6 9" id="KW-0769">Symport</keyword>
<proteinExistence type="inferred from homology"/>
<dbReference type="PRINTS" id="PR00175">
    <property type="entry name" value="NAALASMPORT"/>
</dbReference>
<dbReference type="Proteomes" id="UP000831151">
    <property type="component" value="Chromosome"/>
</dbReference>
<evidence type="ECO:0000256" key="6">
    <source>
        <dbReference type="ARBA" id="ARBA00022847"/>
    </source>
</evidence>
<dbReference type="AlphaFoldDB" id="A0A9E7DJ96"/>
<comment type="subcellular location">
    <subcellularLocation>
        <location evidence="1 9">Cell membrane</location>
        <topology evidence="1 9">Multi-pass membrane protein</topology>
    </subcellularLocation>
</comment>
<keyword evidence="4 9" id="KW-1003">Cell membrane</keyword>
<dbReference type="GO" id="GO:0005283">
    <property type="term" value="F:amino acid:sodium symporter activity"/>
    <property type="evidence" value="ECO:0007669"/>
    <property type="project" value="InterPro"/>
</dbReference>
<accession>A0A9E7DJ96</accession>
<keyword evidence="5 9" id="KW-0812">Transmembrane</keyword>
<feature type="transmembrane region" description="Helical" evidence="9">
    <location>
        <begin position="361"/>
        <end position="381"/>
    </location>
</feature>
<feature type="transmembrane region" description="Helical" evidence="9">
    <location>
        <begin position="25"/>
        <end position="43"/>
    </location>
</feature>
<evidence type="ECO:0000256" key="5">
    <source>
        <dbReference type="ARBA" id="ARBA00022692"/>
    </source>
</evidence>
<dbReference type="FunFam" id="1.20.1740.10:FF:000004">
    <property type="entry name" value="Sodium:alanine symporter family protein"/>
    <property type="match status" value="1"/>
</dbReference>
<keyword evidence="3 9" id="KW-0813">Transport</keyword>
<dbReference type="InterPro" id="IPR001463">
    <property type="entry name" value="Na/Ala_symport"/>
</dbReference>
<feature type="transmembrane region" description="Helical" evidence="9">
    <location>
        <begin position="401"/>
        <end position="419"/>
    </location>
</feature>
<dbReference type="PANTHER" id="PTHR30330">
    <property type="entry name" value="AGSS FAMILY TRANSPORTER, SODIUM-ALANINE"/>
    <property type="match status" value="1"/>
</dbReference>
<feature type="transmembrane region" description="Helical" evidence="9">
    <location>
        <begin position="221"/>
        <end position="241"/>
    </location>
</feature>
<keyword evidence="7 9" id="KW-1133">Transmembrane helix</keyword>
<dbReference type="EMBL" id="CP096649">
    <property type="protein sequence ID" value="UQK58970.1"/>
    <property type="molecule type" value="Genomic_DNA"/>
</dbReference>
<keyword evidence="8 9" id="KW-0472">Membrane</keyword>
<protein>
    <submittedName>
        <fullName evidence="10">Sodium:alanine symporter family protein</fullName>
    </submittedName>
</protein>
<feature type="transmembrane region" description="Helical" evidence="9">
    <location>
        <begin position="188"/>
        <end position="209"/>
    </location>
</feature>
<evidence type="ECO:0000313" key="10">
    <source>
        <dbReference type="EMBL" id="UQK58970.1"/>
    </source>
</evidence>
<evidence type="ECO:0000256" key="3">
    <source>
        <dbReference type="ARBA" id="ARBA00022448"/>
    </source>
</evidence>
<dbReference type="KEGG" id="fms:M1R53_06930"/>
<dbReference type="GO" id="GO:0005886">
    <property type="term" value="C:plasma membrane"/>
    <property type="evidence" value="ECO:0007669"/>
    <property type="project" value="UniProtKB-SubCell"/>
</dbReference>
<evidence type="ECO:0000256" key="8">
    <source>
        <dbReference type="ARBA" id="ARBA00023136"/>
    </source>
</evidence>
<evidence type="ECO:0000256" key="9">
    <source>
        <dbReference type="RuleBase" id="RU363064"/>
    </source>
</evidence>
<dbReference type="PANTHER" id="PTHR30330:SF14">
    <property type="entry name" value="SODIUM_AMINO ACID (ALANINE) SYMPORTER"/>
    <property type="match status" value="1"/>
</dbReference>
<reference evidence="10" key="1">
    <citation type="submission" date="2022-04" db="EMBL/GenBank/DDBJ databases">
        <title>Complete genome sequences of Ezakiella coagulans and Fenollaria massiliensis.</title>
        <authorList>
            <person name="France M.T."/>
            <person name="Clifford J."/>
            <person name="Narina S."/>
            <person name="Rutt L."/>
            <person name="Ravel J."/>
        </authorList>
    </citation>
    <scope>NUCLEOTIDE SEQUENCE</scope>
    <source>
        <strain evidence="10">C0061C2</strain>
    </source>
</reference>
<evidence type="ECO:0000256" key="2">
    <source>
        <dbReference type="ARBA" id="ARBA00009261"/>
    </source>
</evidence>
<sequence length="461" mass="49336">MLNTYLAFELEPIIKAINSVLWSKFLMYALLALGIFYTVYLGFPQITKIGLAFKYAFGGMFKKKEKSKDGEVEVNSFQALATAIAAQVGTGNIGGVATAVASGGPGAIFWMWVSGILGMSTIFAEAVLAQLYREERDGEPVGGPSYYISKGLNSKVLAAIFSITIILALGFVGNMVQSNSISLAMSNAINVNSLYIGIALAVLVGFVIMGGLKRITTMAELVVPFMAVIYIIGSGFILYVYRHHLGLVFSGVFREAFSTQAVVGGMAGTVMKEAIKNGVARGLFSNEAGMGSTPHAHATAKVKDPCMQGFVAMAGVVVDTIIICSITALIVLATDAHMSGAKSVAITQYAFSAAFGEPGSIFLAVSLMFFAFTTIVGWYMFGEMNIRYLFKGKTAINVYRVLVLICIVVGSVFGASIIWDLADTFNGFMVIPNLIALFLLAPQVKKAYKNYLNRKKAGELD</sequence>
<dbReference type="Pfam" id="PF01235">
    <property type="entry name" value="Na_Ala_symp"/>
    <property type="match status" value="1"/>
</dbReference>
<feature type="transmembrane region" description="Helical" evidence="9">
    <location>
        <begin position="310"/>
        <end position="333"/>
    </location>
</feature>
<evidence type="ECO:0000256" key="1">
    <source>
        <dbReference type="ARBA" id="ARBA00004651"/>
    </source>
</evidence>
<name>A0A9E7DJ96_9FIRM</name>
<organism evidence="10 11">
    <name type="scientific">Fenollaria massiliensis</name>
    <dbReference type="NCBI Taxonomy" id="938288"/>
    <lineage>
        <taxon>Bacteria</taxon>
        <taxon>Bacillati</taxon>
        <taxon>Bacillota</taxon>
        <taxon>Clostridia</taxon>
        <taxon>Eubacteriales</taxon>
        <taxon>Fenollaria</taxon>
    </lineage>
</organism>
<dbReference type="NCBIfam" id="TIGR00835">
    <property type="entry name" value="agcS"/>
    <property type="match status" value="1"/>
</dbReference>
<gene>
    <name evidence="10" type="ORF">M1R53_06930</name>
</gene>
<keyword evidence="11" id="KW-1185">Reference proteome</keyword>
<feature type="transmembrane region" description="Helical" evidence="9">
    <location>
        <begin position="109"/>
        <end position="132"/>
    </location>
</feature>
<evidence type="ECO:0000256" key="4">
    <source>
        <dbReference type="ARBA" id="ARBA00022475"/>
    </source>
</evidence>